<comment type="caution">
    <text evidence="1">The sequence shown here is derived from an EMBL/GenBank/DDBJ whole genome shotgun (WGS) entry which is preliminary data.</text>
</comment>
<gene>
    <name evidence="1" type="ORF">LCGC14_0669680</name>
</gene>
<reference evidence="1" key="1">
    <citation type="journal article" date="2015" name="Nature">
        <title>Complex archaea that bridge the gap between prokaryotes and eukaryotes.</title>
        <authorList>
            <person name="Spang A."/>
            <person name="Saw J.H."/>
            <person name="Jorgensen S.L."/>
            <person name="Zaremba-Niedzwiedzka K."/>
            <person name="Martijn J."/>
            <person name="Lind A.E."/>
            <person name="van Eijk R."/>
            <person name="Schleper C."/>
            <person name="Guy L."/>
            <person name="Ettema T.J."/>
        </authorList>
    </citation>
    <scope>NUCLEOTIDE SEQUENCE</scope>
</reference>
<name>A0A0F9QWB7_9ZZZZ</name>
<sequence>MIRELLKRLTTAQYKQLRYAHEQGIAQYIELDDDIFVGVNVGPLRHLEILELVGVWAYGRIR</sequence>
<protein>
    <submittedName>
        <fullName evidence="1">Uncharacterized protein</fullName>
    </submittedName>
</protein>
<evidence type="ECO:0000313" key="1">
    <source>
        <dbReference type="EMBL" id="KKN46744.1"/>
    </source>
</evidence>
<organism evidence="1">
    <name type="scientific">marine sediment metagenome</name>
    <dbReference type="NCBI Taxonomy" id="412755"/>
    <lineage>
        <taxon>unclassified sequences</taxon>
        <taxon>metagenomes</taxon>
        <taxon>ecological metagenomes</taxon>
    </lineage>
</organism>
<dbReference type="EMBL" id="LAZR01001313">
    <property type="protein sequence ID" value="KKN46744.1"/>
    <property type="molecule type" value="Genomic_DNA"/>
</dbReference>
<proteinExistence type="predicted"/>
<dbReference type="AlphaFoldDB" id="A0A0F9QWB7"/>
<accession>A0A0F9QWB7</accession>